<comment type="caution">
    <text evidence="2">The sequence shown here is derived from an EMBL/GenBank/DDBJ whole genome shotgun (WGS) entry which is preliminary data.</text>
</comment>
<gene>
    <name evidence="2" type="ORF">CVT24_010096</name>
</gene>
<reference evidence="2 3" key="1">
    <citation type="journal article" date="2018" name="Evol. Lett.">
        <title>Horizontal gene cluster transfer increased hallucinogenic mushroom diversity.</title>
        <authorList>
            <person name="Reynolds H.T."/>
            <person name="Vijayakumar V."/>
            <person name="Gluck-Thaler E."/>
            <person name="Korotkin H.B."/>
            <person name="Matheny P.B."/>
            <person name="Slot J.C."/>
        </authorList>
    </citation>
    <scope>NUCLEOTIDE SEQUENCE [LARGE SCALE GENOMIC DNA]</scope>
    <source>
        <strain evidence="2 3">2629</strain>
    </source>
</reference>
<proteinExistence type="predicted"/>
<sequence length="254" mass="28473">MTSRRGRKRAPNRATSANPPATTSVVPESPGESFPSPTLTTSEIEDDISPPALTSPIKRRFRNESSSLNKLSDEEVWSRSDSDIIAAARGLWRSSVYDHFEVTLRRDTSPLSLIFVFTCKYGSKNHKPIFRPRSRTSEGTSNLNRTAKACDIEMGRQYNQPSATAGIADPDLLAMSTYSPAAHRALILLRCARYARPFNIYADEEYKREVLMLRPDAIIPSPSTLSHDLKVVYLELSKHVKIFFEVILNLSLIT</sequence>
<evidence type="ECO:0000313" key="3">
    <source>
        <dbReference type="Proteomes" id="UP000284842"/>
    </source>
</evidence>
<feature type="region of interest" description="Disordered" evidence="1">
    <location>
        <begin position="1"/>
        <end position="55"/>
    </location>
</feature>
<dbReference type="EMBL" id="NHTK01004319">
    <property type="protein sequence ID" value="PPQ87254.1"/>
    <property type="molecule type" value="Genomic_DNA"/>
</dbReference>
<keyword evidence="3" id="KW-1185">Reference proteome</keyword>
<feature type="compositionally biased region" description="Polar residues" evidence="1">
    <location>
        <begin position="13"/>
        <end position="26"/>
    </location>
</feature>
<protein>
    <submittedName>
        <fullName evidence="2">Uncharacterized protein</fullName>
    </submittedName>
</protein>
<evidence type="ECO:0000256" key="1">
    <source>
        <dbReference type="SAM" id="MobiDB-lite"/>
    </source>
</evidence>
<dbReference type="Proteomes" id="UP000284842">
    <property type="component" value="Unassembled WGS sequence"/>
</dbReference>
<dbReference type="AlphaFoldDB" id="A0A409X980"/>
<dbReference type="InParanoid" id="A0A409X980"/>
<accession>A0A409X980</accession>
<name>A0A409X980_9AGAR</name>
<organism evidence="2 3">
    <name type="scientific">Panaeolus cyanescens</name>
    <dbReference type="NCBI Taxonomy" id="181874"/>
    <lineage>
        <taxon>Eukaryota</taxon>
        <taxon>Fungi</taxon>
        <taxon>Dikarya</taxon>
        <taxon>Basidiomycota</taxon>
        <taxon>Agaricomycotina</taxon>
        <taxon>Agaricomycetes</taxon>
        <taxon>Agaricomycetidae</taxon>
        <taxon>Agaricales</taxon>
        <taxon>Agaricineae</taxon>
        <taxon>Galeropsidaceae</taxon>
        <taxon>Panaeolus</taxon>
    </lineage>
</organism>
<evidence type="ECO:0000313" key="2">
    <source>
        <dbReference type="EMBL" id="PPQ87254.1"/>
    </source>
</evidence>
<feature type="compositionally biased region" description="Basic residues" evidence="1">
    <location>
        <begin position="1"/>
        <end position="11"/>
    </location>
</feature>
<dbReference type="OrthoDB" id="2794314at2759"/>